<evidence type="ECO:0000313" key="9">
    <source>
        <dbReference type="EMBL" id="EGV64077.1"/>
    </source>
</evidence>
<dbReference type="InterPro" id="IPR011691">
    <property type="entry name" value="Vesicle_transpt_SFT2"/>
</dbReference>
<dbReference type="PANTHER" id="PTHR23137">
    <property type="entry name" value="VESICLE TRANSPORT PROTEIN-RELATED"/>
    <property type="match status" value="1"/>
</dbReference>
<keyword evidence="2 8" id="KW-0813">Transport</keyword>
<dbReference type="GO" id="GO:0000139">
    <property type="term" value="C:Golgi membrane"/>
    <property type="evidence" value="ECO:0007669"/>
    <property type="project" value="UniProtKB-SubCell"/>
</dbReference>
<evidence type="ECO:0000313" key="10">
    <source>
        <dbReference type="Proteomes" id="UP000000707"/>
    </source>
</evidence>
<evidence type="ECO:0000256" key="7">
    <source>
        <dbReference type="ARBA" id="ARBA00025800"/>
    </source>
</evidence>
<dbReference type="KEGG" id="cten:18245780"/>
<evidence type="ECO:0000256" key="5">
    <source>
        <dbReference type="ARBA" id="ARBA00022989"/>
    </source>
</evidence>
<dbReference type="HOGENOM" id="CLU_099529_3_0_1"/>
<evidence type="ECO:0000256" key="3">
    <source>
        <dbReference type="ARBA" id="ARBA00022692"/>
    </source>
</evidence>
<feature type="transmembrane region" description="Helical" evidence="8">
    <location>
        <begin position="189"/>
        <end position="211"/>
    </location>
</feature>
<feature type="transmembrane region" description="Helical" evidence="8">
    <location>
        <begin position="107"/>
        <end position="125"/>
    </location>
</feature>
<dbReference type="STRING" id="590646.G3B348"/>
<keyword evidence="3 8" id="KW-0812">Transmembrane</keyword>
<evidence type="ECO:0000256" key="8">
    <source>
        <dbReference type="RuleBase" id="RU363111"/>
    </source>
</evidence>
<dbReference type="GO" id="GO:0016192">
    <property type="term" value="P:vesicle-mediated transport"/>
    <property type="evidence" value="ECO:0007669"/>
    <property type="project" value="InterPro"/>
</dbReference>
<dbReference type="Pfam" id="PF04178">
    <property type="entry name" value="Got1"/>
    <property type="match status" value="1"/>
</dbReference>
<keyword evidence="10" id="KW-1185">Reference proteome</keyword>
<protein>
    <recommendedName>
        <fullName evidence="8">Protein transport protein SFT2</fullName>
    </recommendedName>
</protein>
<evidence type="ECO:0000256" key="2">
    <source>
        <dbReference type="ARBA" id="ARBA00022448"/>
    </source>
</evidence>
<feature type="transmembrane region" description="Helical" evidence="8">
    <location>
        <begin position="76"/>
        <end position="100"/>
    </location>
</feature>
<dbReference type="AlphaFoldDB" id="G3B348"/>
<proteinExistence type="inferred from homology"/>
<organism evidence="10">
    <name type="scientific">Candida tenuis (strain ATCC 10573 / BCRC 21748 / CBS 615 / JCM 9827 / NBRC 10315 / NRRL Y-1498 / VKM Y-70)</name>
    <name type="common">Yeast</name>
    <name type="synonym">Yamadazyma tenuis</name>
    <dbReference type="NCBI Taxonomy" id="590646"/>
    <lineage>
        <taxon>Eukaryota</taxon>
        <taxon>Fungi</taxon>
        <taxon>Dikarya</taxon>
        <taxon>Ascomycota</taxon>
        <taxon>Saccharomycotina</taxon>
        <taxon>Pichiomycetes</taxon>
        <taxon>Debaryomycetaceae</taxon>
        <taxon>Yamadazyma</taxon>
    </lineage>
</organism>
<dbReference type="eggNOG" id="KOG2887">
    <property type="taxonomic scope" value="Eukaryota"/>
</dbReference>
<evidence type="ECO:0000256" key="6">
    <source>
        <dbReference type="ARBA" id="ARBA00023136"/>
    </source>
</evidence>
<evidence type="ECO:0000256" key="4">
    <source>
        <dbReference type="ARBA" id="ARBA00022927"/>
    </source>
</evidence>
<dbReference type="Proteomes" id="UP000000707">
    <property type="component" value="Unassembled WGS sequence"/>
</dbReference>
<gene>
    <name evidence="9" type="ORF">CANTEDRAFT_105102</name>
</gene>
<keyword evidence="4 8" id="KW-0653">Protein transport</keyword>
<dbReference type="GO" id="GO:0015031">
    <property type="term" value="P:protein transport"/>
    <property type="evidence" value="ECO:0007669"/>
    <property type="project" value="UniProtKB-KW"/>
</dbReference>
<comment type="caution">
    <text evidence="8">Lacks conserved residue(s) required for the propagation of feature annotation.</text>
</comment>
<dbReference type="OrthoDB" id="660759at2759"/>
<keyword evidence="6 8" id="KW-0472">Membrane</keyword>
<reference evidence="9 10" key="1">
    <citation type="journal article" date="2011" name="Proc. Natl. Acad. Sci. U.S.A.">
        <title>Comparative genomics of xylose-fermenting fungi for enhanced biofuel production.</title>
        <authorList>
            <person name="Wohlbach D.J."/>
            <person name="Kuo A."/>
            <person name="Sato T.K."/>
            <person name="Potts K.M."/>
            <person name="Salamov A.A."/>
            <person name="LaButti K.M."/>
            <person name="Sun H."/>
            <person name="Clum A."/>
            <person name="Pangilinan J.L."/>
            <person name="Lindquist E.A."/>
            <person name="Lucas S."/>
            <person name="Lapidus A."/>
            <person name="Jin M."/>
            <person name="Gunawan C."/>
            <person name="Balan V."/>
            <person name="Dale B.E."/>
            <person name="Jeffries T.W."/>
            <person name="Zinkel R."/>
            <person name="Barry K.W."/>
            <person name="Grigoriev I.V."/>
            <person name="Gasch A.P."/>
        </authorList>
    </citation>
    <scope>NUCLEOTIDE SEQUENCE [LARGE SCALE GENOMIC DNA]</scope>
    <source>
        <strain evidence="10">ATCC 10573 / BCRC 21748 / CBS 615 / JCM 9827 / NBRC 10315 / NRRL Y-1498 / VKM Y-70</strain>
    </source>
</reference>
<comment type="function">
    <text evidence="8">Nonessential protein required for the fusion of transport vesicles derived from the endocytic pathway with the Golgi complex.</text>
</comment>
<feature type="transmembrane region" description="Helical" evidence="8">
    <location>
        <begin position="137"/>
        <end position="157"/>
    </location>
</feature>
<accession>G3B348</accession>
<comment type="similarity">
    <text evidence="7 8">Belongs to the SFT2 family.</text>
</comment>
<dbReference type="GeneID" id="18245780"/>
<sequence length="212" mass="23385">MAEPESAFRQQLNSWNSRGGSGSTTATSRTAVPQFSEWTDYIKNGANDLYSSLPSYRNENQVQEPSWFKLSNVEKIIGFVMCLAGSFLCFAISFFMFPVLALKPRKFGVLWSLGSVLFVLSFGILQGPKKYTLHLLSPGRIVFTSVFFGSVLATLYSSVILKSTILAIITAIIELFAILYYSISYFPFGASTLTFFTSYLVGWVGGFAGGIL</sequence>
<comment type="subcellular location">
    <subcellularLocation>
        <location evidence="8">Golgi apparatus membrane</location>
        <topology evidence="8">Multi-pass membrane protein</topology>
    </subcellularLocation>
    <subcellularLocation>
        <location evidence="1">Membrane</location>
        <topology evidence="1">Multi-pass membrane protein</topology>
    </subcellularLocation>
</comment>
<keyword evidence="5 8" id="KW-1133">Transmembrane helix</keyword>
<dbReference type="InterPro" id="IPR007305">
    <property type="entry name" value="Vesicle_transpt_Got1/SFT2"/>
</dbReference>
<feature type="transmembrane region" description="Helical" evidence="8">
    <location>
        <begin position="164"/>
        <end position="183"/>
    </location>
</feature>
<name>G3B348_CANTC</name>
<dbReference type="PANTHER" id="PTHR23137:SF36">
    <property type="entry name" value="VESICLE TRANSPORT PROTEIN SFT2C"/>
    <property type="match status" value="1"/>
</dbReference>
<evidence type="ECO:0000256" key="1">
    <source>
        <dbReference type="ARBA" id="ARBA00004141"/>
    </source>
</evidence>
<keyword evidence="8" id="KW-0333">Golgi apparatus</keyword>
<dbReference type="EMBL" id="GL996521">
    <property type="protein sequence ID" value="EGV64077.1"/>
    <property type="molecule type" value="Genomic_DNA"/>
</dbReference>